<reference evidence="3" key="2">
    <citation type="submission" date="2014-07" db="EMBL/GenBank/DDBJ databases">
        <authorList>
            <person name="Hull J."/>
        </authorList>
    </citation>
    <scope>NUCLEOTIDE SEQUENCE</scope>
</reference>
<feature type="compositionally biased region" description="Basic residues" evidence="2">
    <location>
        <begin position="384"/>
        <end position="400"/>
    </location>
</feature>
<evidence type="ECO:0000313" key="3">
    <source>
        <dbReference type="EMBL" id="JAG33898.1"/>
    </source>
</evidence>
<evidence type="ECO:0000256" key="1">
    <source>
        <dbReference type="SAM" id="Coils"/>
    </source>
</evidence>
<accession>A0A0A9YS21</accession>
<protein>
    <submittedName>
        <fullName evidence="3">Caspase recruitment domain-containing protein 14</fullName>
    </submittedName>
</protein>
<dbReference type="EMBL" id="GBHO01009706">
    <property type="protein sequence ID" value="JAG33898.1"/>
    <property type="molecule type" value="Transcribed_RNA"/>
</dbReference>
<proteinExistence type="predicted"/>
<feature type="coiled-coil region" evidence="1">
    <location>
        <begin position="247"/>
        <end position="295"/>
    </location>
</feature>
<organism evidence="3">
    <name type="scientific">Lygus hesperus</name>
    <name type="common">Western plant bug</name>
    <dbReference type="NCBI Taxonomy" id="30085"/>
    <lineage>
        <taxon>Eukaryota</taxon>
        <taxon>Metazoa</taxon>
        <taxon>Ecdysozoa</taxon>
        <taxon>Arthropoda</taxon>
        <taxon>Hexapoda</taxon>
        <taxon>Insecta</taxon>
        <taxon>Pterygota</taxon>
        <taxon>Neoptera</taxon>
        <taxon>Paraneoptera</taxon>
        <taxon>Hemiptera</taxon>
        <taxon>Heteroptera</taxon>
        <taxon>Panheteroptera</taxon>
        <taxon>Cimicomorpha</taxon>
        <taxon>Miridae</taxon>
        <taxon>Mirini</taxon>
        <taxon>Lygus</taxon>
    </lineage>
</organism>
<evidence type="ECO:0000256" key="2">
    <source>
        <dbReference type="SAM" id="MobiDB-lite"/>
    </source>
</evidence>
<feature type="region of interest" description="Disordered" evidence="2">
    <location>
        <begin position="356"/>
        <end position="505"/>
    </location>
</feature>
<name>A0A0A9YS21_LYGHE</name>
<sequence>MDKGIIDCNQENGDLMNNIKSSCRQVLSEVFESGKASSPSCITSEVVGSVGAQLELLRHELFLTKKQVKERNRQILKLERIINNQKEELQHNCEGSSCLMKLTKLLYGAVDVQNKQLENMRNIKRRLFALEDSPFVTHKPINIQRSNMYNSSHSSHITEQGNSRILNQCNHMCNFECKTENRTTQYPNVRSQPKSLCAENKENETLKAPTDYSSEVSQGFEAKNLSKENLDELEKQRMINCQLNDNLMKLQEDVKTLKLKIEKLEEQEVAASRSSSLFQKEKQSLLEQLSNLTRQNGKLQGHISQIDRERDKAVRELDSSDEIISKMGIEVQRANFEARNLECQLSVSAARCRWNTRKRRGRTSSSTKRRTPMRQPNGCDRCRFRNPRHQRASLTRHWRTSSRQVEGRTWPTWQPRHPPRRDPTNRPQDPRGPQNTQWPQDPRGAGTDHLGISGLSGTIHSRLGHARCPKQRWPPTAPLECGRCPPHRDGTTSGGTHGEGTPIHG</sequence>
<feature type="compositionally biased region" description="Basic residues" evidence="2">
    <location>
        <begin position="356"/>
        <end position="372"/>
    </location>
</feature>
<dbReference type="AlphaFoldDB" id="A0A0A9YS21"/>
<reference evidence="3" key="1">
    <citation type="journal article" date="2014" name="PLoS ONE">
        <title>Transcriptome-Based Identification of ABC Transporters in the Western Tarnished Plant Bug Lygus hesperus.</title>
        <authorList>
            <person name="Hull J.J."/>
            <person name="Chaney K."/>
            <person name="Geib S.M."/>
            <person name="Fabrick J.A."/>
            <person name="Brent C.S."/>
            <person name="Walsh D."/>
            <person name="Lavine L.C."/>
        </authorList>
    </citation>
    <scope>NUCLEOTIDE SEQUENCE</scope>
</reference>
<gene>
    <name evidence="3" type="primary">Card14</name>
    <name evidence="3" type="ORF">CM83_35656</name>
</gene>
<keyword evidence="1" id="KW-0175">Coiled coil</keyword>